<dbReference type="Proteomes" id="UP000076066">
    <property type="component" value="Chromosome"/>
</dbReference>
<reference evidence="1 2" key="1">
    <citation type="submission" date="2016-02" db="EMBL/GenBank/DDBJ databases">
        <title>Complete Genome of H5569, the type strain of the newly described species Haematospirillium jordaniae.</title>
        <authorList>
            <person name="Nicholson A.C."/>
            <person name="Humrighouse B.W."/>
            <person name="Loparov V."/>
            <person name="McQuiston J.R."/>
        </authorList>
    </citation>
    <scope>NUCLEOTIDE SEQUENCE [LARGE SCALE GENOMIC DNA]</scope>
    <source>
        <strain evidence="1 2">H5569</strain>
    </source>
</reference>
<dbReference type="AlphaFoldDB" id="A0A143DBK5"/>
<dbReference type="KEGG" id="hjo:AY555_01675"/>
<gene>
    <name evidence="1" type="ORF">AY555_01675</name>
</gene>
<protein>
    <submittedName>
        <fullName evidence="1">Uncharacterized protein</fullName>
    </submittedName>
</protein>
<proteinExistence type="predicted"/>
<sequence>MGAAAWALQQAANMFFKSLSDCQAFQLFVRRCNVRAFVEWGVLCYGLCAVDKETAVDSQAYRHAVEWLSGFDCASVAIGKVIGLCVVQAGLDIPKAILAQVSQAFDTTRMDQGP</sequence>
<name>A0A143DBK5_9PROT</name>
<organism evidence="1 2">
    <name type="scientific">Haematospirillum jordaniae</name>
    <dbReference type="NCBI Taxonomy" id="1549855"/>
    <lineage>
        <taxon>Bacteria</taxon>
        <taxon>Pseudomonadati</taxon>
        <taxon>Pseudomonadota</taxon>
        <taxon>Alphaproteobacteria</taxon>
        <taxon>Rhodospirillales</taxon>
        <taxon>Novispirillaceae</taxon>
        <taxon>Haematospirillum</taxon>
    </lineage>
</organism>
<dbReference type="EMBL" id="CP014525">
    <property type="protein sequence ID" value="AMW34092.1"/>
    <property type="molecule type" value="Genomic_DNA"/>
</dbReference>
<evidence type="ECO:0000313" key="2">
    <source>
        <dbReference type="Proteomes" id="UP000076066"/>
    </source>
</evidence>
<evidence type="ECO:0000313" key="1">
    <source>
        <dbReference type="EMBL" id="AMW34092.1"/>
    </source>
</evidence>
<keyword evidence="2" id="KW-1185">Reference proteome</keyword>
<accession>A0A143DBK5</accession>